<name>A0A7T1F275_ATRLM</name>
<evidence type="ECO:0000313" key="9">
    <source>
        <dbReference type="EMBL" id="QPM66940.1"/>
    </source>
</evidence>
<dbReference type="InterPro" id="IPR003444">
    <property type="entry name" value="MraZ"/>
</dbReference>
<dbReference type="GO" id="GO:0009295">
    <property type="term" value="C:nucleoid"/>
    <property type="evidence" value="ECO:0007669"/>
    <property type="project" value="UniProtKB-SubCell"/>
</dbReference>
<dbReference type="InterPro" id="IPR037914">
    <property type="entry name" value="SpoVT-AbrB_sf"/>
</dbReference>
<keyword evidence="4 7" id="KW-0805">Transcription regulation</keyword>
<keyword evidence="2 7" id="KW-0963">Cytoplasm</keyword>
<protein>
    <recommendedName>
        <fullName evidence="1 7">Transcriptional regulator MraZ</fullName>
    </recommendedName>
</protein>
<keyword evidence="5 7" id="KW-0238">DNA-binding</keyword>
<dbReference type="Pfam" id="PF02381">
    <property type="entry name" value="MraZ"/>
    <property type="match status" value="2"/>
</dbReference>
<dbReference type="RefSeq" id="WP_218112168.1">
    <property type="nucleotide sequence ID" value="NZ_CP065383.1"/>
</dbReference>
<reference evidence="9 10" key="1">
    <citation type="journal article" date="2021" name="Nat. Commun.">
        <title>Isolation of a member of the candidate phylum Atribacteria reveals a unique cell membrane structure.</title>
        <authorList>
            <person name="Taiki K."/>
            <person name="Nobu M.K."/>
            <person name="Kusada H."/>
            <person name="Meng X.-Y."/>
            <person name="Hosoki N."/>
            <person name="Uematsu K."/>
            <person name="Yoshioka H."/>
            <person name="Kamagata Y."/>
            <person name="Tamaki H."/>
        </authorList>
    </citation>
    <scope>NUCLEOTIDE SEQUENCE [LARGE SCALE GENOMIC DNA]</scope>
    <source>
        <strain evidence="9 10">RT761</strain>
    </source>
</reference>
<comment type="subcellular location">
    <subcellularLocation>
        <location evidence="7">Cytoplasm</location>
        <location evidence="7">Nucleoid</location>
    </subcellularLocation>
</comment>
<sequence length="143" mass="16290">MLLGQYRHSVDNKGRLIIPNEFRKDLSNTLYVTKGIENCVFVFSETTWQVLAGKIASLPMAKKAGREFARIFLANASEETIDAQGRITIPRHLREYAEIDKKVVTVGIGERMEIWSESLWDQHAAEVEGKYEDITEEIMDTGI</sequence>
<evidence type="ECO:0000259" key="8">
    <source>
        <dbReference type="PROSITE" id="PS51740"/>
    </source>
</evidence>
<dbReference type="HAMAP" id="MF_01008">
    <property type="entry name" value="MraZ"/>
    <property type="match status" value="1"/>
</dbReference>
<comment type="similarity">
    <text evidence="7">Belongs to the MraZ family.</text>
</comment>
<evidence type="ECO:0000256" key="3">
    <source>
        <dbReference type="ARBA" id="ARBA00022737"/>
    </source>
</evidence>
<dbReference type="GO" id="GO:0000976">
    <property type="term" value="F:transcription cis-regulatory region binding"/>
    <property type="evidence" value="ECO:0007669"/>
    <property type="project" value="TreeGrafter"/>
</dbReference>
<dbReference type="InterPro" id="IPR038619">
    <property type="entry name" value="MraZ_sf"/>
</dbReference>
<dbReference type="GO" id="GO:0005737">
    <property type="term" value="C:cytoplasm"/>
    <property type="evidence" value="ECO:0007669"/>
    <property type="project" value="UniProtKB-UniRule"/>
</dbReference>
<dbReference type="PANTHER" id="PTHR34701:SF1">
    <property type="entry name" value="TRANSCRIPTIONAL REGULATOR MRAZ"/>
    <property type="match status" value="1"/>
</dbReference>
<keyword evidence="6 7" id="KW-0804">Transcription</keyword>
<accession>A0A7T1F275</accession>
<evidence type="ECO:0000256" key="7">
    <source>
        <dbReference type="HAMAP-Rule" id="MF_01008"/>
    </source>
</evidence>
<keyword evidence="10" id="KW-1185">Reference proteome</keyword>
<organism evidence="9 10">
    <name type="scientific">Atribacter laminatus</name>
    <dbReference type="NCBI Taxonomy" id="2847778"/>
    <lineage>
        <taxon>Bacteria</taxon>
        <taxon>Pseudomonadati</taxon>
        <taxon>Atribacterota</taxon>
        <taxon>Atribacteria</taxon>
        <taxon>Atribacterales</taxon>
        <taxon>Atribacteraceae</taxon>
        <taxon>Atribacter</taxon>
    </lineage>
</organism>
<dbReference type="PROSITE" id="PS51740">
    <property type="entry name" value="SPOVT_ABRB"/>
    <property type="match status" value="2"/>
</dbReference>
<proteinExistence type="inferred from homology"/>
<dbReference type="SUPFAM" id="SSF89447">
    <property type="entry name" value="AbrB/MazE/MraZ-like"/>
    <property type="match status" value="1"/>
</dbReference>
<feature type="domain" description="SpoVT-AbrB" evidence="8">
    <location>
        <begin position="76"/>
        <end position="119"/>
    </location>
</feature>
<dbReference type="KEGG" id="alam:RT761_00126"/>
<keyword evidence="3" id="KW-0677">Repeat</keyword>
<evidence type="ECO:0000256" key="1">
    <source>
        <dbReference type="ARBA" id="ARBA00013860"/>
    </source>
</evidence>
<dbReference type="AlphaFoldDB" id="A0A7T1F275"/>
<dbReference type="InterPro" id="IPR035644">
    <property type="entry name" value="MraZ_C"/>
</dbReference>
<evidence type="ECO:0000256" key="4">
    <source>
        <dbReference type="ARBA" id="ARBA00023015"/>
    </source>
</evidence>
<gene>
    <name evidence="7 9" type="primary">mraZ</name>
    <name evidence="9" type="ORF">RT761_00126</name>
</gene>
<dbReference type="Gene3D" id="3.40.1550.20">
    <property type="entry name" value="Transcriptional regulator MraZ domain"/>
    <property type="match status" value="1"/>
</dbReference>
<dbReference type="CDD" id="cd16320">
    <property type="entry name" value="MraZ_N"/>
    <property type="match status" value="1"/>
</dbReference>
<dbReference type="PANTHER" id="PTHR34701">
    <property type="entry name" value="TRANSCRIPTIONAL REGULATOR MRAZ"/>
    <property type="match status" value="1"/>
</dbReference>
<evidence type="ECO:0000256" key="2">
    <source>
        <dbReference type="ARBA" id="ARBA00022490"/>
    </source>
</evidence>
<dbReference type="InterPro" id="IPR020603">
    <property type="entry name" value="MraZ_dom"/>
</dbReference>
<dbReference type="CDD" id="cd16321">
    <property type="entry name" value="MraZ_C"/>
    <property type="match status" value="1"/>
</dbReference>
<dbReference type="InterPro" id="IPR035642">
    <property type="entry name" value="MraZ_N"/>
</dbReference>
<dbReference type="GO" id="GO:2000143">
    <property type="term" value="P:negative regulation of DNA-templated transcription initiation"/>
    <property type="evidence" value="ECO:0007669"/>
    <property type="project" value="TreeGrafter"/>
</dbReference>
<dbReference type="InterPro" id="IPR007159">
    <property type="entry name" value="SpoVT-AbrB_dom"/>
</dbReference>
<evidence type="ECO:0000256" key="6">
    <source>
        <dbReference type="ARBA" id="ARBA00023163"/>
    </source>
</evidence>
<evidence type="ECO:0000256" key="5">
    <source>
        <dbReference type="ARBA" id="ARBA00023125"/>
    </source>
</evidence>
<feature type="domain" description="SpoVT-AbrB" evidence="8">
    <location>
        <begin position="5"/>
        <end position="47"/>
    </location>
</feature>
<dbReference type="Proteomes" id="UP000594463">
    <property type="component" value="Chromosome"/>
</dbReference>
<dbReference type="NCBIfam" id="TIGR00242">
    <property type="entry name" value="division/cell wall cluster transcriptional repressor MraZ"/>
    <property type="match status" value="1"/>
</dbReference>
<comment type="subunit">
    <text evidence="7">Forms oligomers.</text>
</comment>
<evidence type="ECO:0000313" key="10">
    <source>
        <dbReference type="Proteomes" id="UP000594463"/>
    </source>
</evidence>
<dbReference type="GO" id="GO:0003700">
    <property type="term" value="F:DNA-binding transcription factor activity"/>
    <property type="evidence" value="ECO:0007669"/>
    <property type="project" value="UniProtKB-UniRule"/>
</dbReference>
<dbReference type="EMBL" id="CP065383">
    <property type="protein sequence ID" value="QPM66940.1"/>
    <property type="molecule type" value="Genomic_DNA"/>
</dbReference>